<dbReference type="SUPFAM" id="SSF54534">
    <property type="entry name" value="FKBP-like"/>
    <property type="match status" value="1"/>
</dbReference>
<dbReference type="GO" id="GO:0005737">
    <property type="term" value="C:cytoplasm"/>
    <property type="evidence" value="ECO:0007669"/>
    <property type="project" value="UniProtKB-SubCell"/>
</dbReference>
<proteinExistence type="inferred from homology"/>
<organism evidence="11 12">
    <name type="scientific">Salinirubrum litoreum</name>
    <dbReference type="NCBI Taxonomy" id="1126234"/>
    <lineage>
        <taxon>Archaea</taxon>
        <taxon>Methanobacteriati</taxon>
        <taxon>Methanobacteriota</taxon>
        <taxon>Stenosarchaea group</taxon>
        <taxon>Halobacteria</taxon>
        <taxon>Halobacteriales</taxon>
        <taxon>Haloferacaceae</taxon>
        <taxon>Salinirubrum</taxon>
    </lineage>
</organism>
<keyword evidence="12" id="KW-1185">Reference proteome</keyword>
<sequence>MSIEADDRVTLEYVGRFPDGTVFDTSRESVAVEHGLVDTDRETSFEPLTFVVGAEQVIEGLDGRVRDLSVGDEATLEIPPEEAYGPVDDARIREYETETFAGMVGQEPEVGLHVHAENGLHGDVIAVTEETVEVDFNHELAGKTLVFEVEILAVE</sequence>
<evidence type="ECO:0000256" key="2">
    <source>
        <dbReference type="ARBA" id="ARBA00004496"/>
    </source>
</evidence>
<evidence type="ECO:0000256" key="8">
    <source>
        <dbReference type="PROSITE-ProRule" id="PRU00277"/>
    </source>
</evidence>
<evidence type="ECO:0000259" key="10">
    <source>
        <dbReference type="PROSITE" id="PS50059"/>
    </source>
</evidence>
<evidence type="ECO:0000313" key="11">
    <source>
        <dbReference type="EMBL" id="MFC5366452.1"/>
    </source>
</evidence>
<reference evidence="11 12" key="1">
    <citation type="journal article" date="2019" name="Int. J. Syst. Evol. Microbiol.">
        <title>The Global Catalogue of Microorganisms (GCM) 10K type strain sequencing project: providing services to taxonomists for standard genome sequencing and annotation.</title>
        <authorList>
            <consortium name="The Broad Institute Genomics Platform"/>
            <consortium name="The Broad Institute Genome Sequencing Center for Infectious Disease"/>
            <person name="Wu L."/>
            <person name="Ma J."/>
        </authorList>
    </citation>
    <scope>NUCLEOTIDE SEQUENCE [LARGE SCALE GENOMIC DNA]</scope>
    <source>
        <strain evidence="11 12">CGMCC 1.12237</strain>
    </source>
</reference>
<comment type="subcellular location">
    <subcellularLocation>
        <location evidence="2">Cytoplasm</location>
    </subcellularLocation>
</comment>
<dbReference type="Gene3D" id="3.10.50.40">
    <property type="match status" value="1"/>
</dbReference>
<evidence type="ECO:0000256" key="7">
    <source>
        <dbReference type="ARBA" id="ARBA00023235"/>
    </source>
</evidence>
<keyword evidence="5 8" id="KW-0697">Rotamase</keyword>
<dbReference type="Proteomes" id="UP001596201">
    <property type="component" value="Unassembled WGS sequence"/>
</dbReference>
<dbReference type="PANTHER" id="PTHR47861">
    <property type="entry name" value="FKBP-TYPE PEPTIDYL-PROLYL CIS-TRANS ISOMERASE SLYD"/>
    <property type="match status" value="1"/>
</dbReference>
<evidence type="ECO:0000256" key="1">
    <source>
        <dbReference type="ARBA" id="ARBA00000971"/>
    </source>
</evidence>
<dbReference type="GO" id="GO:0042026">
    <property type="term" value="P:protein refolding"/>
    <property type="evidence" value="ECO:0007669"/>
    <property type="project" value="UniProtKB-ARBA"/>
</dbReference>
<evidence type="ECO:0000256" key="4">
    <source>
        <dbReference type="ARBA" id="ARBA00022490"/>
    </source>
</evidence>
<evidence type="ECO:0000256" key="9">
    <source>
        <dbReference type="RuleBase" id="RU003915"/>
    </source>
</evidence>
<protein>
    <recommendedName>
        <fullName evidence="9">Peptidyl-prolyl cis-trans isomerase</fullName>
        <ecNumber evidence="9">5.2.1.8</ecNumber>
    </recommendedName>
</protein>
<evidence type="ECO:0000256" key="5">
    <source>
        <dbReference type="ARBA" id="ARBA00023110"/>
    </source>
</evidence>
<dbReference type="Pfam" id="PF00254">
    <property type="entry name" value="FKBP_C"/>
    <property type="match status" value="1"/>
</dbReference>
<comment type="similarity">
    <text evidence="3 9">Belongs to the FKBP-type PPIase family.</text>
</comment>
<evidence type="ECO:0000256" key="3">
    <source>
        <dbReference type="ARBA" id="ARBA00006577"/>
    </source>
</evidence>
<comment type="caution">
    <text evidence="11">The sequence shown here is derived from an EMBL/GenBank/DDBJ whole genome shotgun (WGS) entry which is preliminary data.</text>
</comment>
<feature type="domain" description="PPIase FKBP-type" evidence="10">
    <location>
        <begin position="6"/>
        <end position="155"/>
    </location>
</feature>
<dbReference type="EC" id="5.2.1.8" evidence="9"/>
<dbReference type="AlphaFoldDB" id="A0ABD5R916"/>
<evidence type="ECO:0000256" key="6">
    <source>
        <dbReference type="ARBA" id="ARBA00023186"/>
    </source>
</evidence>
<comment type="catalytic activity">
    <reaction evidence="1 8 9">
        <text>[protein]-peptidylproline (omega=180) = [protein]-peptidylproline (omega=0)</text>
        <dbReference type="Rhea" id="RHEA:16237"/>
        <dbReference type="Rhea" id="RHEA-COMP:10747"/>
        <dbReference type="Rhea" id="RHEA-COMP:10748"/>
        <dbReference type="ChEBI" id="CHEBI:83833"/>
        <dbReference type="ChEBI" id="CHEBI:83834"/>
        <dbReference type="EC" id="5.2.1.8"/>
    </reaction>
</comment>
<accession>A0ABD5R916</accession>
<dbReference type="InterPro" id="IPR046357">
    <property type="entry name" value="PPIase_dom_sf"/>
</dbReference>
<dbReference type="EMBL" id="JBHSKX010000001">
    <property type="protein sequence ID" value="MFC5366452.1"/>
    <property type="molecule type" value="Genomic_DNA"/>
</dbReference>
<dbReference type="RefSeq" id="WP_227228202.1">
    <property type="nucleotide sequence ID" value="NZ_JAJCVJ010000001.1"/>
</dbReference>
<keyword evidence="4" id="KW-0963">Cytoplasm</keyword>
<keyword evidence="7 8" id="KW-0413">Isomerase</keyword>
<dbReference type="InterPro" id="IPR001179">
    <property type="entry name" value="PPIase_FKBP_dom"/>
</dbReference>
<gene>
    <name evidence="11" type="ORF">ACFPJ5_05830</name>
</gene>
<name>A0ABD5R916_9EURY</name>
<evidence type="ECO:0000313" key="12">
    <source>
        <dbReference type="Proteomes" id="UP001596201"/>
    </source>
</evidence>
<dbReference type="PANTHER" id="PTHR47861:SF3">
    <property type="entry name" value="FKBP-TYPE PEPTIDYL-PROLYL CIS-TRANS ISOMERASE SLYD"/>
    <property type="match status" value="1"/>
</dbReference>
<dbReference type="PROSITE" id="PS50059">
    <property type="entry name" value="FKBP_PPIASE"/>
    <property type="match status" value="1"/>
</dbReference>
<keyword evidence="6" id="KW-0143">Chaperone</keyword>
<dbReference type="GO" id="GO:0003755">
    <property type="term" value="F:peptidyl-prolyl cis-trans isomerase activity"/>
    <property type="evidence" value="ECO:0007669"/>
    <property type="project" value="UniProtKB-UniRule"/>
</dbReference>